<dbReference type="InterPro" id="IPR035937">
    <property type="entry name" value="FPG_N"/>
</dbReference>
<dbReference type="PROSITE" id="PS51068">
    <property type="entry name" value="FPG_CAT"/>
    <property type="match status" value="1"/>
</dbReference>
<name>A0A381PZL7_9ZZZZ</name>
<keyword evidence="12" id="KW-0456">Lyase</keyword>
<dbReference type="GO" id="GO:0006284">
    <property type="term" value="P:base-excision repair"/>
    <property type="evidence" value="ECO:0007669"/>
    <property type="project" value="InterPro"/>
</dbReference>
<dbReference type="NCBIfam" id="TIGR00577">
    <property type="entry name" value="fpg"/>
    <property type="match status" value="1"/>
</dbReference>
<keyword evidence="7" id="KW-0863">Zinc-finger</keyword>
<dbReference type="PANTHER" id="PTHR22993:SF9">
    <property type="entry name" value="FORMAMIDOPYRIMIDINE-DNA GLYCOSYLASE"/>
    <property type="match status" value="1"/>
</dbReference>
<dbReference type="SUPFAM" id="SSF81624">
    <property type="entry name" value="N-terminal domain of MutM-like DNA repair proteins"/>
    <property type="match status" value="1"/>
</dbReference>
<comment type="catalytic activity">
    <reaction evidence="15">
        <text>2'-deoxyribonucleotide-(2'-deoxyribose 5'-phosphate)-2'-deoxyribonucleotide-DNA = a 3'-end 2'-deoxyribonucleotide-(2,3-dehydro-2,3-deoxyribose 5'-phosphate)-DNA + a 5'-end 5'-phospho-2'-deoxyribonucleoside-DNA + H(+)</text>
        <dbReference type="Rhea" id="RHEA:66592"/>
        <dbReference type="Rhea" id="RHEA-COMP:13180"/>
        <dbReference type="Rhea" id="RHEA-COMP:16897"/>
        <dbReference type="Rhea" id="RHEA-COMP:17067"/>
        <dbReference type="ChEBI" id="CHEBI:15378"/>
        <dbReference type="ChEBI" id="CHEBI:136412"/>
        <dbReference type="ChEBI" id="CHEBI:157695"/>
        <dbReference type="ChEBI" id="CHEBI:167181"/>
        <dbReference type="EC" id="4.2.99.18"/>
    </reaction>
</comment>
<evidence type="ECO:0000256" key="8">
    <source>
        <dbReference type="ARBA" id="ARBA00022801"/>
    </source>
</evidence>
<dbReference type="InterPro" id="IPR000214">
    <property type="entry name" value="Znf_DNA_glyclase/AP_lyase"/>
</dbReference>
<dbReference type="NCBIfam" id="NF002211">
    <property type="entry name" value="PRK01103.1"/>
    <property type="match status" value="1"/>
</dbReference>
<evidence type="ECO:0000256" key="9">
    <source>
        <dbReference type="ARBA" id="ARBA00022833"/>
    </source>
</evidence>
<dbReference type="EMBL" id="UINC01001150">
    <property type="protein sequence ID" value="SUZ72502.1"/>
    <property type="molecule type" value="Genomic_DNA"/>
</dbReference>
<keyword evidence="6" id="KW-0227">DNA damage</keyword>
<dbReference type="PANTHER" id="PTHR22993">
    <property type="entry name" value="FORMAMIDOPYRIMIDINE-DNA GLYCOSYLASE"/>
    <property type="match status" value="1"/>
</dbReference>
<dbReference type="GO" id="GO:0003684">
    <property type="term" value="F:damaged DNA binding"/>
    <property type="evidence" value="ECO:0007669"/>
    <property type="project" value="InterPro"/>
</dbReference>
<feature type="non-terminal residue" evidence="18">
    <location>
        <position position="1"/>
    </location>
</feature>
<reference evidence="18" key="1">
    <citation type="submission" date="2018-05" db="EMBL/GenBank/DDBJ databases">
        <authorList>
            <person name="Lanie J.A."/>
            <person name="Ng W.-L."/>
            <person name="Kazmierczak K.M."/>
            <person name="Andrzejewski T.M."/>
            <person name="Davidsen T.M."/>
            <person name="Wayne K.J."/>
            <person name="Tettelin H."/>
            <person name="Glass J.I."/>
            <person name="Rusch D."/>
            <person name="Podicherti R."/>
            <person name="Tsui H.-C.T."/>
            <person name="Winkler M.E."/>
        </authorList>
    </citation>
    <scope>NUCLEOTIDE SEQUENCE</scope>
</reference>
<evidence type="ECO:0000256" key="5">
    <source>
        <dbReference type="ARBA" id="ARBA00022723"/>
    </source>
</evidence>
<comment type="similarity">
    <text evidence="3">Belongs to the FPG family.</text>
</comment>
<evidence type="ECO:0000256" key="15">
    <source>
        <dbReference type="ARBA" id="ARBA00044632"/>
    </source>
</evidence>
<keyword evidence="9" id="KW-0862">Zinc</keyword>
<dbReference type="InterPro" id="IPR015887">
    <property type="entry name" value="DNA_glyclase_Znf_dom_DNA_BS"/>
</dbReference>
<dbReference type="AlphaFoldDB" id="A0A381PZL7"/>
<evidence type="ECO:0000256" key="1">
    <source>
        <dbReference type="ARBA" id="ARBA00001668"/>
    </source>
</evidence>
<comment type="cofactor">
    <cofactor evidence="2">
        <name>Zn(2+)</name>
        <dbReference type="ChEBI" id="CHEBI:29105"/>
    </cofactor>
</comment>
<protein>
    <recommendedName>
        <fullName evidence="19">DNA-(apurinic or apyrimidinic site) lyase</fullName>
    </recommendedName>
</protein>
<dbReference type="SUPFAM" id="SSF46946">
    <property type="entry name" value="S13-like H2TH domain"/>
    <property type="match status" value="1"/>
</dbReference>
<feature type="domain" description="Formamidopyrimidine-DNA glycosylase catalytic" evidence="17">
    <location>
        <begin position="2"/>
        <end position="112"/>
    </location>
</feature>
<evidence type="ECO:0000256" key="6">
    <source>
        <dbReference type="ARBA" id="ARBA00022763"/>
    </source>
</evidence>
<accession>A0A381PZL7</accession>
<dbReference type="PROSITE" id="PS01242">
    <property type="entry name" value="ZF_FPG_1"/>
    <property type="match status" value="1"/>
</dbReference>
<evidence type="ECO:0000313" key="18">
    <source>
        <dbReference type="EMBL" id="SUZ72502.1"/>
    </source>
</evidence>
<dbReference type="PROSITE" id="PS51066">
    <property type="entry name" value="ZF_FPG_2"/>
    <property type="match status" value="1"/>
</dbReference>
<dbReference type="Gene3D" id="3.20.190.10">
    <property type="entry name" value="MutM-like, N-terminal"/>
    <property type="match status" value="1"/>
</dbReference>
<feature type="domain" description="FPG-type" evidence="16">
    <location>
        <begin position="234"/>
        <end position="268"/>
    </location>
</feature>
<dbReference type="InterPro" id="IPR020629">
    <property type="entry name" value="FPG_Glyclase"/>
</dbReference>
<dbReference type="SUPFAM" id="SSF57716">
    <property type="entry name" value="Glucocorticoid receptor-like (DNA-binding domain)"/>
    <property type="match status" value="1"/>
</dbReference>
<keyword evidence="8" id="KW-0378">Hydrolase</keyword>
<evidence type="ECO:0000256" key="2">
    <source>
        <dbReference type="ARBA" id="ARBA00001947"/>
    </source>
</evidence>
<dbReference type="Pfam" id="PF01149">
    <property type="entry name" value="Fapy_DNA_glyco"/>
    <property type="match status" value="1"/>
</dbReference>
<dbReference type="InterPro" id="IPR015886">
    <property type="entry name" value="H2TH_FPG"/>
</dbReference>
<keyword evidence="5" id="KW-0479">Metal-binding</keyword>
<dbReference type="SMART" id="SM01232">
    <property type="entry name" value="H2TH"/>
    <property type="match status" value="1"/>
</dbReference>
<dbReference type="InterPro" id="IPR012319">
    <property type="entry name" value="FPG_cat"/>
</dbReference>
<evidence type="ECO:0000256" key="12">
    <source>
        <dbReference type="ARBA" id="ARBA00023239"/>
    </source>
</evidence>
<dbReference type="SMART" id="SM00898">
    <property type="entry name" value="Fapy_DNA_glyco"/>
    <property type="match status" value="1"/>
</dbReference>
<dbReference type="CDD" id="cd08966">
    <property type="entry name" value="EcFpg-like_N"/>
    <property type="match status" value="1"/>
</dbReference>
<evidence type="ECO:0000259" key="16">
    <source>
        <dbReference type="PROSITE" id="PS51066"/>
    </source>
</evidence>
<organism evidence="18">
    <name type="scientific">marine metagenome</name>
    <dbReference type="NCBI Taxonomy" id="408172"/>
    <lineage>
        <taxon>unclassified sequences</taxon>
        <taxon>metagenomes</taxon>
        <taxon>ecological metagenomes</taxon>
    </lineage>
</organism>
<dbReference type="InterPro" id="IPR010663">
    <property type="entry name" value="Znf_FPG/IleRS"/>
</dbReference>
<dbReference type="GO" id="GO:0008270">
    <property type="term" value="F:zinc ion binding"/>
    <property type="evidence" value="ECO:0007669"/>
    <property type="project" value="UniProtKB-KW"/>
</dbReference>
<evidence type="ECO:0000256" key="11">
    <source>
        <dbReference type="ARBA" id="ARBA00023204"/>
    </source>
</evidence>
<keyword evidence="14" id="KW-0326">Glycosidase</keyword>
<evidence type="ECO:0000256" key="4">
    <source>
        <dbReference type="ARBA" id="ARBA00011245"/>
    </source>
</evidence>
<keyword evidence="11" id="KW-0234">DNA repair</keyword>
<proteinExistence type="inferred from homology"/>
<sequence>VPELPEVETIRRQLRSEIINQTVVRAGSHESQKFLPAREIKGRRFTELSRRGKYLIAECDDQTELIVHLGMTGQLLIDGGEQSSTILDQYQRAWWSLDNGKTVVFRDVRRFGRIAVVNKGDYSQIPTLRDMGPEPFSAELTGDEVWRRTRGRRRRIKTQLLSQRLVAGVGNIYADEALFLARINPSLRSISRPQAQRLLDALRTILSEAIERGGTTIRDYRNLEGEGSNQHHLKCYGRAGQICLVCASTLRSRVIDARTTTWCPQCQSR</sequence>
<keyword evidence="10" id="KW-0238">DNA-binding</keyword>
<dbReference type="Pfam" id="PF06831">
    <property type="entry name" value="H2TH"/>
    <property type="match status" value="1"/>
</dbReference>
<dbReference type="Pfam" id="PF06827">
    <property type="entry name" value="zf-FPG_IleRS"/>
    <property type="match status" value="1"/>
</dbReference>
<evidence type="ECO:0000256" key="3">
    <source>
        <dbReference type="ARBA" id="ARBA00009409"/>
    </source>
</evidence>
<comment type="catalytic activity">
    <reaction evidence="1">
        <text>Hydrolysis of DNA containing ring-opened 7-methylguanine residues, releasing 2,6-diamino-4-hydroxy-5-(N-methyl)formamidopyrimidine.</text>
        <dbReference type="EC" id="3.2.2.23"/>
    </reaction>
</comment>
<evidence type="ECO:0000256" key="14">
    <source>
        <dbReference type="ARBA" id="ARBA00023295"/>
    </source>
</evidence>
<comment type="subunit">
    <text evidence="4">Monomer.</text>
</comment>
<evidence type="ECO:0000256" key="13">
    <source>
        <dbReference type="ARBA" id="ARBA00023268"/>
    </source>
</evidence>
<evidence type="ECO:0008006" key="19">
    <source>
        <dbReference type="Google" id="ProtNLM"/>
    </source>
</evidence>
<keyword evidence="13" id="KW-0511">Multifunctional enzyme</keyword>
<dbReference type="GO" id="GO:0034039">
    <property type="term" value="F:8-oxo-7,8-dihydroguanine DNA N-glycosylase activity"/>
    <property type="evidence" value="ECO:0007669"/>
    <property type="project" value="TreeGrafter"/>
</dbReference>
<evidence type="ECO:0000256" key="7">
    <source>
        <dbReference type="ARBA" id="ARBA00022771"/>
    </source>
</evidence>
<dbReference type="GO" id="GO:0140078">
    <property type="term" value="F:class I DNA-(apurinic or apyrimidinic site) endonuclease activity"/>
    <property type="evidence" value="ECO:0007669"/>
    <property type="project" value="UniProtKB-EC"/>
</dbReference>
<dbReference type="Gene3D" id="1.10.8.50">
    <property type="match status" value="1"/>
</dbReference>
<evidence type="ECO:0000259" key="17">
    <source>
        <dbReference type="PROSITE" id="PS51068"/>
    </source>
</evidence>
<dbReference type="FunFam" id="1.10.8.50:FF:000003">
    <property type="entry name" value="Formamidopyrimidine-DNA glycosylase"/>
    <property type="match status" value="1"/>
</dbReference>
<evidence type="ECO:0000256" key="10">
    <source>
        <dbReference type="ARBA" id="ARBA00023125"/>
    </source>
</evidence>
<dbReference type="InterPro" id="IPR010979">
    <property type="entry name" value="Ribosomal_uS13-like_H2TH"/>
</dbReference>
<gene>
    <name evidence="18" type="ORF">METZ01_LOCUS25356</name>
</gene>